<dbReference type="Pfam" id="PF13460">
    <property type="entry name" value="NAD_binding_10"/>
    <property type="match status" value="1"/>
</dbReference>
<dbReference type="AlphaFoldDB" id="A0A495X6X5"/>
<sequence length="286" mass="30146">MRHNKVLVTGATGNVGGAITARLLDAGVGVRALSRRPENLPAGVEAVRGDQFDAGAVEGAAQGTDAAFLVWPAFSADGAREVVAALAAGTSHVVFLSSGAVDDSRATQENVIGQFHADIERALVEAGTTWTFLRPHGFAANTFAWLPDILAGDEVRGGFGQVAITLVHEDDIAAVAVKALLEDGHHGAKYVLTGPELLTRAEQVRLIGEALGRPLRWVELTPEAELEAARRWLPDSLATAFVDGLAARVGDPVPPTTTIEDVTGSPARTFRQWLADHVDDFVPRSA</sequence>
<dbReference type="PANTHER" id="PTHR43162:SF1">
    <property type="entry name" value="PRESTALK A DIFFERENTIATION PROTEIN A"/>
    <property type="match status" value="1"/>
</dbReference>
<dbReference type="Proteomes" id="UP000272729">
    <property type="component" value="Unassembled WGS sequence"/>
</dbReference>
<dbReference type="RefSeq" id="WP_121217423.1">
    <property type="nucleotide sequence ID" value="NZ_JBIUBA010000009.1"/>
</dbReference>
<feature type="domain" description="NAD(P)-binding" evidence="1">
    <location>
        <begin position="10"/>
        <end position="182"/>
    </location>
</feature>
<comment type="caution">
    <text evidence="2">The sequence shown here is derived from an EMBL/GenBank/DDBJ whole genome shotgun (WGS) entry which is preliminary data.</text>
</comment>
<proteinExistence type="predicted"/>
<keyword evidence="3" id="KW-1185">Reference proteome</keyword>
<dbReference type="InterPro" id="IPR036291">
    <property type="entry name" value="NAD(P)-bd_dom_sf"/>
</dbReference>
<dbReference type="SUPFAM" id="SSF51735">
    <property type="entry name" value="NAD(P)-binding Rossmann-fold domains"/>
    <property type="match status" value="1"/>
</dbReference>
<evidence type="ECO:0000313" key="3">
    <source>
        <dbReference type="Proteomes" id="UP000272729"/>
    </source>
</evidence>
<evidence type="ECO:0000313" key="2">
    <source>
        <dbReference type="EMBL" id="RKT67258.1"/>
    </source>
</evidence>
<reference evidence="2 3" key="1">
    <citation type="submission" date="2018-10" db="EMBL/GenBank/DDBJ databases">
        <title>Sequencing the genomes of 1000 actinobacteria strains.</title>
        <authorList>
            <person name="Klenk H.-P."/>
        </authorList>
    </citation>
    <scope>NUCLEOTIDE SEQUENCE [LARGE SCALE GENOMIC DNA]</scope>
    <source>
        <strain evidence="2 3">DSM 43911</strain>
    </source>
</reference>
<dbReference type="PANTHER" id="PTHR43162">
    <property type="match status" value="1"/>
</dbReference>
<dbReference type="EMBL" id="RBXR01000001">
    <property type="protein sequence ID" value="RKT67258.1"/>
    <property type="molecule type" value="Genomic_DNA"/>
</dbReference>
<evidence type="ECO:0000259" key="1">
    <source>
        <dbReference type="Pfam" id="PF13460"/>
    </source>
</evidence>
<organism evidence="2 3">
    <name type="scientific">Saccharothrix variisporea</name>
    <dbReference type="NCBI Taxonomy" id="543527"/>
    <lineage>
        <taxon>Bacteria</taxon>
        <taxon>Bacillati</taxon>
        <taxon>Actinomycetota</taxon>
        <taxon>Actinomycetes</taxon>
        <taxon>Pseudonocardiales</taxon>
        <taxon>Pseudonocardiaceae</taxon>
        <taxon>Saccharothrix</taxon>
    </lineage>
</organism>
<gene>
    <name evidence="2" type="ORF">DFJ66_0430</name>
</gene>
<accession>A0A495X6X5</accession>
<protein>
    <submittedName>
        <fullName evidence="2">Uncharacterized protein YbjT (DUF2867 family)</fullName>
    </submittedName>
</protein>
<dbReference type="Gene3D" id="3.40.50.720">
    <property type="entry name" value="NAD(P)-binding Rossmann-like Domain"/>
    <property type="match status" value="1"/>
</dbReference>
<dbReference type="InterPro" id="IPR016040">
    <property type="entry name" value="NAD(P)-bd_dom"/>
</dbReference>
<name>A0A495X6X5_9PSEU</name>
<dbReference type="InterPro" id="IPR051604">
    <property type="entry name" value="Ergot_Alk_Oxidoreductase"/>
</dbReference>
<dbReference type="OrthoDB" id="3207931at2"/>